<dbReference type="HOGENOM" id="CLU_1627818_0_0_1"/>
<keyword evidence="3" id="KW-1185">Reference proteome</keyword>
<protein>
    <submittedName>
        <fullName evidence="2">Uncharacterized protein</fullName>
    </submittedName>
</protein>
<accession>R9NVM4</accession>
<name>R9NVM4_PSEHS</name>
<dbReference type="RefSeq" id="XP_012186140.1">
    <property type="nucleotide sequence ID" value="XM_012330750.1"/>
</dbReference>
<evidence type="ECO:0000256" key="1">
    <source>
        <dbReference type="SAM" id="MobiDB-lite"/>
    </source>
</evidence>
<dbReference type="GeneID" id="24105419"/>
<reference evidence="3" key="1">
    <citation type="journal article" date="2013" name="Genome Announc.">
        <title>Draft genome sequence of the basidiomycetous yeast-like fungus Pseudozyma hubeiensis SY62, which produces an abundant amount of the biosurfactant mannosylerythritol lipids.</title>
        <authorList>
            <person name="Konishi M."/>
            <person name="Hatada Y."/>
            <person name="Horiuchi J."/>
        </authorList>
    </citation>
    <scope>NUCLEOTIDE SEQUENCE [LARGE SCALE GENOMIC DNA]</scope>
    <source>
        <strain evidence="3">SY62</strain>
    </source>
</reference>
<dbReference type="Proteomes" id="UP000014071">
    <property type="component" value="Unassembled WGS sequence"/>
</dbReference>
<sequence>MLYLQLQRIVSLVKRQATSEHRSISSMRTDRSGFVCCTRIAFALGNSGLRTTTGIPPRLLSKAPSLPWNNSSTDRPAGWRLNCGHVWRPLTDKRGGFSHGSRTLYQRRLTAAAACHCTLGCSCRDNMGSDVQRKNSFHNPAAGMRKKGGVDRVAADAVDSQSD</sequence>
<organism evidence="2 3">
    <name type="scientific">Pseudozyma hubeiensis (strain SY62)</name>
    <name type="common">Yeast</name>
    <dbReference type="NCBI Taxonomy" id="1305764"/>
    <lineage>
        <taxon>Eukaryota</taxon>
        <taxon>Fungi</taxon>
        <taxon>Dikarya</taxon>
        <taxon>Basidiomycota</taxon>
        <taxon>Ustilaginomycotina</taxon>
        <taxon>Ustilaginomycetes</taxon>
        <taxon>Ustilaginales</taxon>
        <taxon>Ustilaginaceae</taxon>
        <taxon>Pseudozyma</taxon>
    </lineage>
</organism>
<feature type="region of interest" description="Disordered" evidence="1">
    <location>
        <begin position="138"/>
        <end position="163"/>
    </location>
</feature>
<dbReference type="EMBL" id="DF238767">
    <property type="protein sequence ID" value="GAC92553.1"/>
    <property type="molecule type" value="Genomic_DNA"/>
</dbReference>
<evidence type="ECO:0000313" key="2">
    <source>
        <dbReference type="EMBL" id="GAC92553.1"/>
    </source>
</evidence>
<gene>
    <name evidence="2" type="ORF">PHSY_000107</name>
</gene>
<dbReference type="AlphaFoldDB" id="R9NVM4"/>
<proteinExistence type="predicted"/>
<evidence type="ECO:0000313" key="3">
    <source>
        <dbReference type="Proteomes" id="UP000014071"/>
    </source>
</evidence>